<proteinExistence type="predicted"/>
<keyword evidence="2" id="KW-1185">Reference proteome</keyword>
<gene>
    <name evidence="1" type="ORF">Q8791_07660</name>
</gene>
<sequence length="49" mass="5190">MSSAGGTSACNTATFFNRAGTYSRTFPLPVAFLGTTLGDNVGKVQVYRR</sequence>
<evidence type="ECO:0000313" key="2">
    <source>
        <dbReference type="Proteomes" id="UP001356095"/>
    </source>
</evidence>
<comment type="caution">
    <text evidence="1">The sequence shown here is derived from an EMBL/GenBank/DDBJ whole genome shotgun (WGS) entry which is preliminary data.</text>
</comment>
<dbReference type="Proteomes" id="UP001356095">
    <property type="component" value="Unassembled WGS sequence"/>
</dbReference>
<organism evidence="1 2">
    <name type="scientific">Nocardiopsis codii</name>
    <dbReference type="NCBI Taxonomy" id="3065942"/>
    <lineage>
        <taxon>Bacteria</taxon>
        <taxon>Bacillati</taxon>
        <taxon>Actinomycetota</taxon>
        <taxon>Actinomycetes</taxon>
        <taxon>Streptosporangiales</taxon>
        <taxon>Nocardiopsidaceae</taxon>
        <taxon>Nocardiopsis</taxon>
    </lineage>
</organism>
<reference evidence="1 2" key="1">
    <citation type="submission" date="2023-08" db="EMBL/GenBank/DDBJ databases">
        <authorList>
            <person name="Girao M."/>
            <person name="Carvalho M.F."/>
        </authorList>
    </citation>
    <scope>NUCLEOTIDE SEQUENCE [LARGE SCALE GENOMIC DNA]</scope>
    <source>
        <strain evidence="1 2">CT-R113</strain>
    </source>
</reference>
<accession>A0ABU7K4C4</accession>
<dbReference type="RefSeq" id="WP_330090885.1">
    <property type="nucleotide sequence ID" value="NZ_JAUZMY010000005.1"/>
</dbReference>
<name>A0ABU7K4C4_9ACTN</name>
<evidence type="ECO:0000313" key="1">
    <source>
        <dbReference type="EMBL" id="MEE2037095.1"/>
    </source>
</evidence>
<dbReference type="EMBL" id="JAUZMY010000005">
    <property type="protein sequence ID" value="MEE2037095.1"/>
    <property type="molecule type" value="Genomic_DNA"/>
</dbReference>
<protein>
    <submittedName>
        <fullName evidence="1">Uncharacterized protein</fullName>
    </submittedName>
</protein>